<dbReference type="AlphaFoldDB" id="A0A915AAM6"/>
<proteinExistence type="predicted"/>
<evidence type="ECO:0000313" key="1">
    <source>
        <dbReference type="Proteomes" id="UP000887569"/>
    </source>
</evidence>
<sequence length="101" mass="11708">MYIQIEQLSSCPPSSPPCCNPSSFVRLYSYNYANIGAVLCRLTQYSSAASRFNRLLRFARLFDVDARELLLFSLTSNNCIRWEFIFRSNHLRNQSISSEQL</sequence>
<evidence type="ECO:0000313" key="2">
    <source>
        <dbReference type="WBParaSite" id="PgR004_g042_t02"/>
    </source>
</evidence>
<organism evidence="1 2">
    <name type="scientific">Parascaris univalens</name>
    <name type="common">Nematode worm</name>
    <dbReference type="NCBI Taxonomy" id="6257"/>
    <lineage>
        <taxon>Eukaryota</taxon>
        <taxon>Metazoa</taxon>
        <taxon>Ecdysozoa</taxon>
        <taxon>Nematoda</taxon>
        <taxon>Chromadorea</taxon>
        <taxon>Rhabditida</taxon>
        <taxon>Spirurina</taxon>
        <taxon>Ascaridomorpha</taxon>
        <taxon>Ascaridoidea</taxon>
        <taxon>Ascarididae</taxon>
        <taxon>Parascaris</taxon>
    </lineage>
</organism>
<reference evidence="2" key="1">
    <citation type="submission" date="2022-11" db="UniProtKB">
        <authorList>
            <consortium name="WormBaseParasite"/>
        </authorList>
    </citation>
    <scope>IDENTIFICATION</scope>
</reference>
<dbReference type="Proteomes" id="UP000887569">
    <property type="component" value="Unplaced"/>
</dbReference>
<accession>A0A915AAM6</accession>
<dbReference type="WBParaSite" id="PgR004_g042_t02">
    <property type="protein sequence ID" value="PgR004_g042_t02"/>
    <property type="gene ID" value="PgR004_g042"/>
</dbReference>
<protein>
    <submittedName>
        <fullName evidence="2">C2 domain-containing protein</fullName>
    </submittedName>
</protein>
<name>A0A915AAM6_PARUN</name>
<keyword evidence="1" id="KW-1185">Reference proteome</keyword>